<protein>
    <submittedName>
        <fullName evidence="8">Molybdate transporter</fullName>
    </submittedName>
</protein>
<dbReference type="NCBIfam" id="TIGR01256">
    <property type="entry name" value="modA"/>
    <property type="match status" value="1"/>
</dbReference>
<evidence type="ECO:0000256" key="1">
    <source>
        <dbReference type="ARBA" id="ARBA00009175"/>
    </source>
</evidence>
<accession>A0A177Y4Q7</accession>
<feature type="chain" id="PRO_5008079520" evidence="7">
    <location>
        <begin position="22"/>
        <end position="253"/>
    </location>
</feature>
<dbReference type="GO" id="GO:0015689">
    <property type="term" value="P:molybdate ion transport"/>
    <property type="evidence" value="ECO:0007669"/>
    <property type="project" value="InterPro"/>
</dbReference>
<keyword evidence="2 6" id="KW-0500">Molybdenum</keyword>
<feature type="signal peptide" evidence="7">
    <location>
        <begin position="1"/>
        <end position="21"/>
    </location>
</feature>
<keyword evidence="4 7" id="KW-0732">Signal</keyword>
<dbReference type="GO" id="GO:0030288">
    <property type="term" value="C:outer membrane-bounded periplasmic space"/>
    <property type="evidence" value="ECO:0007669"/>
    <property type="project" value="TreeGrafter"/>
</dbReference>
<dbReference type="PIRSF" id="PIRSF004846">
    <property type="entry name" value="ModA"/>
    <property type="match status" value="1"/>
</dbReference>
<evidence type="ECO:0000313" key="8">
    <source>
        <dbReference type="EMBL" id="OAJ95757.1"/>
    </source>
</evidence>
<feature type="binding site" evidence="6">
    <location>
        <position position="31"/>
    </location>
    <ligand>
        <name>molybdate</name>
        <dbReference type="ChEBI" id="CHEBI:36264"/>
    </ligand>
</feature>
<keyword evidence="3 6" id="KW-0479">Metal-binding</keyword>
<sequence>MTDVRICLFAMFACTSFTVNAETLRIYAASSMTNVVNEIVDQFETTHSLRVTTVYGGSASLARQLAQGAPADVYISANLKWMDYLVDQQIAASDAVTNIAANELVVIAPKGNNVGLDINMAGSWLSALNGSRLALGQTNAVPAGIYAKEALLNIGIWDDIKSFLAPTSNVRIALTLVERKETPLGIVYKTDALLSDKTEIVATFPHNSHSSILYPMVTLNNKAHTRRFAQFVNSQQAQTIIKRFGFLEAKEQR</sequence>
<organism evidence="8 9">
    <name type="scientific">Vibrio bivalvicida</name>
    <dbReference type="NCBI Taxonomy" id="1276888"/>
    <lineage>
        <taxon>Bacteria</taxon>
        <taxon>Pseudomonadati</taxon>
        <taxon>Pseudomonadota</taxon>
        <taxon>Gammaproteobacteria</taxon>
        <taxon>Vibrionales</taxon>
        <taxon>Vibrionaceae</taxon>
        <taxon>Vibrio</taxon>
        <taxon>Vibrio oreintalis group</taxon>
    </lineage>
</organism>
<feature type="binding site" evidence="6">
    <location>
        <position position="58"/>
    </location>
    <ligand>
        <name>molybdate</name>
        <dbReference type="ChEBI" id="CHEBI:36264"/>
    </ligand>
</feature>
<dbReference type="PANTHER" id="PTHR30632:SF17">
    <property type="entry name" value="MOLYBDATE-BINDING PROTEIN MODA"/>
    <property type="match status" value="1"/>
</dbReference>
<dbReference type="GO" id="GO:1901359">
    <property type="term" value="F:tungstate binding"/>
    <property type="evidence" value="ECO:0007669"/>
    <property type="project" value="UniProtKB-ARBA"/>
</dbReference>
<evidence type="ECO:0000256" key="4">
    <source>
        <dbReference type="ARBA" id="ARBA00022729"/>
    </source>
</evidence>
<dbReference type="EMBL" id="LLEI02000016">
    <property type="protein sequence ID" value="OAJ95757.1"/>
    <property type="molecule type" value="Genomic_DNA"/>
</dbReference>
<dbReference type="Proteomes" id="UP000078406">
    <property type="component" value="Unassembled WGS sequence"/>
</dbReference>
<evidence type="ECO:0000256" key="5">
    <source>
        <dbReference type="ARBA" id="ARBA00062515"/>
    </source>
</evidence>
<comment type="subunit">
    <text evidence="5">The complex is composed of two ATP-binding proteins (ModC), two transmembrane proteins (ModB) and a solute-binding protein (ModA).</text>
</comment>
<dbReference type="AlphaFoldDB" id="A0A177Y4Q7"/>
<dbReference type="InterPro" id="IPR050682">
    <property type="entry name" value="ModA/WtpA"/>
</dbReference>
<feature type="binding site" evidence="6">
    <location>
        <position position="143"/>
    </location>
    <ligand>
        <name>molybdate</name>
        <dbReference type="ChEBI" id="CHEBI:36264"/>
    </ligand>
</feature>
<dbReference type="InterPro" id="IPR005950">
    <property type="entry name" value="ModA"/>
</dbReference>
<evidence type="ECO:0000256" key="3">
    <source>
        <dbReference type="ARBA" id="ARBA00022723"/>
    </source>
</evidence>
<evidence type="ECO:0000256" key="6">
    <source>
        <dbReference type="PIRSR" id="PIRSR004846-1"/>
    </source>
</evidence>
<evidence type="ECO:0000313" key="9">
    <source>
        <dbReference type="Proteomes" id="UP000078406"/>
    </source>
</evidence>
<evidence type="ECO:0000256" key="7">
    <source>
        <dbReference type="SAM" id="SignalP"/>
    </source>
</evidence>
<evidence type="ECO:0000256" key="2">
    <source>
        <dbReference type="ARBA" id="ARBA00022505"/>
    </source>
</evidence>
<reference evidence="8 9" key="1">
    <citation type="journal article" date="2016" name="Syst. Appl. Microbiol.">
        <title>Vibrio bivalvicida sp. nov., a novel larval pathogen for bivalve molluscs reared in a hatchery.</title>
        <authorList>
            <person name="Dubert J."/>
            <person name="Romalde J.L."/>
            <person name="Prado S."/>
            <person name="Barja J.L."/>
        </authorList>
    </citation>
    <scope>NUCLEOTIDE SEQUENCE [LARGE SCALE GENOMIC DNA]</scope>
    <source>
        <strain evidence="8 9">605</strain>
    </source>
</reference>
<dbReference type="Pfam" id="PF13531">
    <property type="entry name" value="SBP_bac_11"/>
    <property type="match status" value="1"/>
</dbReference>
<gene>
    <name evidence="8" type="primary">modA</name>
    <name evidence="8" type="ORF">APB76_03305</name>
</gene>
<dbReference type="GO" id="GO:0030973">
    <property type="term" value="F:molybdate ion binding"/>
    <property type="evidence" value="ECO:0007669"/>
    <property type="project" value="TreeGrafter"/>
</dbReference>
<comment type="similarity">
    <text evidence="1">Belongs to the bacterial solute-binding protein ModA family.</text>
</comment>
<comment type="caution">
    <text evidence="8">The sequence shown here is derived from an EMBL/GenBank/DDBJ whole genome shotgun (WGS) entry which is preliminary data.</text>
</comment>
<dbReference type="PANTHER" id="PTHR30632">
    <property type="entry name" value="MOLYBDATE-BINDING PERIPLASMIC PROTEIN"/>
    <property type="match status" value="1"/>
</dbReference>
<dbReference type="Gene3D" id="3.40.190.10">
    <property type="entry name" value="Periplasmic binding protein-like II"/>
    <property type="match status" value="2"/>
</dbReference>
<feature type="binding site" evidence="6">
    <location>
        <position position="170"/>
    </location>
    <ligand>
        <name>molybdate</name>
        <dbReference type="ChEBI" id="CHEBI:36264"/>
    </ligand>
</feature>
<dbReference type="GO" id="GO:0046872">
    <property type="term" value="F:metal ion binding"/>
    <property type="evidence" value="ECO:0007669"/>
    <property type="project" value="UniProtKB-KW"/>
</dbReference>
<dbReference type="RefSeq" id="WP_054962997.1">
    <property type="nucleotide sequence ID" value="NZ_LLEI02000016.1"/>
</dbReference>
<dbReference type="SUPFAM" id="SSF53850">
    <property type="entry name" value="Periplasmic binding protein-like II"/>
    <property type="match status" value="1"/>
</dbReference>
<name>A0A177Y4Q7_9VIBR</name>
<dbReference type="FunFam" id="3.40.190.10:FF:000035">
    <property type="entry name" value="Molybdate ABC transporter substrate-binding protein"/>
    <property type="match status" value="1"/>
</dbReference>
<proteinExistence type="inferred from homology"/>
<feature type="binding site" evidence="6">
    <location>
        <position position="188"/>
    </location>
    <ligand>
        <name>molybdate</name>
        <dbReference type="ChEBI" id="CHEBI:36264"/>
    </ligand>
</feature>